<dbReference type="InterPro" id="IPR005247">
    <property type="entry name" value="YbhB_YbcL/LppC-like"/>
</dbReference>
<dbReference type="RefSeq" id="WP_183319742.1">
    <property type="nucleotide sequence ID" value="NZ_JACHVQ010000001.1"/>
</dbReference>
<comment type="caution">
    <text evidence="2">The sequence shown here is derived from an EMBL/GenBank/DDBJ whole genome shotgun (WGS) entry which is preliminary data.</text>
</comment>
<evidence type="ECO:0008006" key="4">
    <source>
        <dbReference type="Google" id="ProtNLM"/>
    </source>
</evidence>
<dbReference type="InterPro" id="IPR036610">
    <property type="entry name" value="PEBP-like_sf"/>
</dbReference>
<name>A0A839N3Y2_9MICO</name>
<dbReference type="Proteomes" id="UP000559182">
    <property type="component" value="Unassembled WGS sequence"/>
</dbReference>
<evidence type="ECO:0000256" key="1">
    <source>
        <dbReference type="ARBA" id="ARBA00007120"/>
    </source>
</evidence>
<protein>
    <recommendedName>
        <fullName evidence="4">YbhB/YbcL family Raf kinase inhibitor-like protein</fullName>
    </recommendedName>
</protein>
<keyword evidence="3" id="KW-1185">Reference proteome</keyword>
<comment type="similarity">
    <text evidence="1">Belongs to the UPF0098 family.</text>
</comment>
<dbReference type="PANTHER" id="PTHR30289">
    <property type="entry name" value="UNCHARACTERIZED PROTEIN YBCL-RELATED"/>
    <property type="match status" value="1"/>
</dbReference>
<dbReference type="PANTHER" id="PTHR30289:SF1">
    <property type="entry name" value="PEBP (PHOSPHATIDYLETHANOLAMINE-BINDING PROTEIN) FAMILY PROTEIN"/>
    <property type="match status" value="1"/>
</dbReference>
<accession>A0A839N3Y2</accession>
<sequence length="179" mass="18415">MDLERPEAPDPYALLPTVPALTVTSESFSDGDPLPDEQVFNDWGFTGGNTSPQLSWSGAPEGTAGYVVTCFDPDAPTPSGFWHWLLLGIPADVTSLPAGAGGGGDLPAGAFHVRNDFGSKAYGGAAPPAGDRPHRYMFAVHAVGADLGLDDSVSPAVATFTTGGNLLARGVITALYQAK</sequence>
<evidence type="ECO:0000313" key="2">
    <source>
        <dbReference type="EMBL" id="MBB2891479.1"/>
    </source>
</evidence>
<reference evidence="2 3" key="1">
    <citation type="submission" date="2020-08" db="EMBL/GenBank/DDBJ databases">
        <title>Sequencing the genomes of 1000 actinobacteria strains.</title>
        <authorList>
            <person name="Klenk H.-P."/>
        </authorList>
    </citation>
    <scope>NUCLEOTIDE SEQUENCE [LARGE SCALE GENOMIC DNA]</scope>
    <source>
        <strain evidence="2 3">DSM 105369</strain>
    </source>
</reference>
<dbReference type="SUPFAM" id="SSF49777">
    <property type="entry name" value="PEBP-like"/>
    <property type="match status" value="1"/>
</dbReference>
<proteinExistence type="inferred from homology"/>
<dbReference type="EMBL" id="JACHVQ010000001">
    <property type="protein sequence ID" value="MBB2891479.1"/>
    <property type="molecule type" value="Genomic_DNA"/>
</dbReference>
<dbReference type="AlphaFoldDB" id="A0A839N3Y2"/>
<dbReference type="NCBIfam" id="TIGR00481">
    <property type="entry name" value="YbhB/YbcL family Raf kinase inhibitor-like protein"/>
    <property type="match status" value="1"/>
</dbReference>
<organism evidence="2 3">
    <name type="scientific">Flexivirga oryzae</name>
    <dbReference type="NCBI Taxonomy" id="1794944"/>
    <lineage>
        <taxon>Bacteria</taxon>
        <taxon>Bacillati</taxon>
        <taxon>Actinomycetota</taxon>
        <taxon>Actinomycetes</taxon>
        <taxon>Micrococcales</taxon>
        <taxon>Dermacoccaceae</taxon>
        <taxon>Flexivirga</taxon>
    </lineage>
</organism>
<dbReference type="Gene3D" id="3.90.280.10">
    <property type="entry name" value="PEBP-like"/>
    <property type="match status" value="1"/>
</dbReference>
<evidence type="ECO:0000313" key="3">
    <source>
        <dbReference type="Proteomes" id="UP000559182"/>
    </source>
</evidence>
<dbReference type="Pfam" id="PF01161">
    <property type="entry name" value="PBP"/>
    <property type="match status" value="1"/>
</dbReference>
<dbReference type="CDD" id="cd00865">
    <property type="entry name" value="PEBP_bact_arch"/>
    <property type="match status" value="1"/>
</dbReference>
<gene>
    <name evidence="2" type="ORF">FHU39_001463</name>
</gene>
<dbReference type="InterPro" id="IPR008914">
    <property type="entry name" value="PEBP"/>
</dbReference>